<evidence type="ECO:0000256" key="2">
    <source>
        <dbReference type="ARBA" id="ARBA00006442"/>
    </source>
</evidence>
<dbReference type="SUPFAM" id="SSF51905">
    <property type="entry name" value="FAD/NAD(P)-binding domain"/>
    <property type="match status" value="2"/>
</dbReference>
<dbReference type="GO" id="GO:0016491">
    <property type="term" value="F:oxidoreductase activity"/>
    <property type="evidence" value="ECO:0007669"/>
    <property type="project" value="InterPro"/>
</dbReference>
<dbReference type="InterPro" id="IPR016156">
    <property type="entry name" value="FAD/NAD-linked_Rdtase_dimer_sf"/>
</dbReference>
<name>A0A398D4L2_9BACT</name>
<dbReference type="PRINTS" id="PR00469">
    <property type="entry name" value="PNDRDTASEII"/>
</dbReference>
<comment type="similarity">
    <text evidence="2">Belongs to the FAD-dependent oxidoreductase family.</text>
</comment>
<dbReference type="PRINTS" id="PR00368">
    <property type="entry name" value="FADPNR"/>
</dbReference>
<evidence type="ECO:0000256" key="4">
    <source>
        <dbReference type="ARBA" id="ARBA00022827"/>
    </source>
</evidence>
<dbReference type="Gene3D" id="3.30.390.30">
    <property type="match status" value="1"/>
</dbReference>
<dbReference type="PANTHER" id="PTHR43429">
    <property type="entry name" value="PYRIDINE NUCLEOTIDE-DISULFIDE OXIDOREDUCTASE DOMAIN-CONTAINING"/>
    <property type="match status" value="1"/>
</dbReference>
<evidence type="ECO:0000313" key="7">
    <source>
        <dbReference type="Proteomes" id="UP000266328"/>
    </source>
</evidence>
<comment type="cofactor">
    <cofactor evidence="1">
        <name>FAD</name>
        <dbReference type="ChEBI" id="CHEBI:57692"/>
    </cofactor>
</comment>
<dbReference type="EMBL" id="QXIS01000013">
    <property type="protein sequence ID" value="RIE06411.1"/>
    <property type="molecule type" value="Genomic_DNA"/>
</dbReference>
<evidence type="ECO:0000313" key="6">
    <source>
        <dbReference type="EMBL" id="RIE06411.1"/>
    </source>
</evidence>
<dbReference type="AlphaFoldDB" id="A0A398D4L2"/>
<evidence type="ECO:0000256" key="3">
    <source>
        <dbReference type="ARBA" id="ARBA00022630"/>
    </source>
</evidence>
<dbReference type="InterPro" id="IPR050260">
    <property type="entry name" value="FAD-bd_OxRdtase"/>
</dbReference>
<dbReference type="Proteomes" id="UP000266328">
    <property type="component" value="Unassembled WGS sequence"/>
</dbReference>
<accession>A0A398D4L2</accession>
<organism evidence="6 7">
    <name type="scientific">Candidatus Cryosericum terrychapinii</name>
    <dbReference type="NCBI Taxonomy" id="2290919"/>
    <lineage>
        <taxon>Bacteria</taxon>
        <taxon>Pseudomonadati</taxon>
        <taxon>Caldisericota/Cryosericota group</taxon>
        <taxon>Candidatus Cryosericota</taxon>
        <taxon>Candidatus Cryosericia</taxon>
        <taxon>Candidatus Cryosericales</taxon>
        <taxon>Candidatus Cryosericaceae</taxon>
        <taxon>Candidatus Cryosericum</taxon>
    </lineage>
</organism>
<dbReference type="Gene3D" id="3.50.50.60">
    <property type="entry name" value="FAD/NAD(P)-binding domain"/>
    <property type="match status" value="2"/>
</dbReference>
<dbReference type="InterPro" id="IPR036188">
    <property type="entry name" value="FAD/NAD-bd_sf"/>
</dbReference>
<evidence type="ECO:0000259" key="5">
    <source>
        <dbReference type="Pfam" id="PF07992"/>
    </source>
</evidence>
<keyword evidence="4" id="KW-0274">FAD</keyword>
<sequence>MGQGQRSHKGQTERAGTRRPVMKHVIIGASVAGITAAARIKKLSPEQEVIVLSGEGVQPYGKMSLPYMLSGMTWFANCTLPSVDGVDVMLNKYVDGVDTVSKTVHTNDGEQFEYDRLLIATGTSPFIPDIPGARLPSVVGVRNIGDIEVIRKRIAESTQKRVILAGAGLVNAEIGDALVKLGIPVTYVISSDRVLSQIVDREASAIIEQSFAGLDVELLKGEDIQEIEEKDGALEVKLASGKVLSGSCVVYGKGVRPNTGFLKGTDVRLNKGVVLGRYLETSVPGIYGAGDAVETDDILLGEKTLHALWPVAVEQANNAAGNMLGMEMPYGGDVLRNILMVFGQTIFTGGISTHDEGDVYRNVSDGEYGKIVVKDGRLRGFVFVGEGVNNPGVYLRIMRDQTDISTMINPVLNGTISHVDLYPSVFKVAL</sequence>
<proteinExistence type="inferred from homology"/>
<dbReference type="InterPro" id="IPR023753">
    <property type="entry name" value="FAD/NAD-binding_dom"/>
</dbReference>
<dbReference type="Pfam" id="PF07992">
    <property type="entry name" value="Pyr_redox_2"/>
    <property type="match status" value="1"/>
</dbReference>
<feature type="domain" description="FAD/NAD(P)-binding" evidence="5">
    <location>
        <begin position="22"/>
        <end position="316"/>
    </location>
</feature>
<keyword evidence="7" id="KW-1185">Reference proteome</keyword>
<dbReference type="OrthoDB" id="9807946at2"/>
<keyword evidence="3" id="KW-0285">Flavoprotein</keyword>
<evidence type="ECO:0000256" key="1">
    <source>
        <dbReference type="ARBA" id="ARBA00001974"/>
    </source>
</evidence>
<protein>
    <submittedName>
        <fullName evidence="6">NAD(P)/FAD-dependent oxidoreductase</fullName>
    </submittedName>
</protein>
<reference evidence="6 7" key="1">
    <citation type="submission" date="2018-09" db="EMBL/GenBank/DDBJ databases">
        <title>Discovery and Ecogenomic Context for Candidatus Cryosericales, a Global Caldiserica Order Active in Thawing Permafrost.</title>
        <authorList>
            <person name="Martinez M.A."/>
            <person name="Woodcroft B.J."/>
            <person name="Ignacio Espinoza J.C."/>
            <person name="Zayed A."/>
            <person name="Singleton C.M."/>
            <person name="Boyd J."/>
            <person name="Li Y.-F."/>
            <person name="Purvine S."/>
            <person name="Maughan H."/>
            <person name="Hodgkins S.B."/>
            <person name="Anderson D."/>
            <person name="Sederholm M."/>
            <person name="Temperton B."/>
            <person name="Saleska S.R."/>
            <person name="Tyson G.W."/>
            <person name="Rich V.I."/>
        </authorList>
    </citation>
    <scope>NUCLEOTIDE SEQUENCE [LARGE SCALE GENOMIC DNA]</scope>
    <source>
        <strain evidence="6 7">SMC7</strain>
    </source>
</reference>
<comment type="caution">
    <text evidence="6">The sequence shown here is derived from an EMBL/GenBank/DDBJ whole genome shotgun (WGS) entry which is preliminary data.</text>
</comment>
<dbReference type="PANTHER" id="PTHR43429:SF3">
    <property type="entry name" value="NITRITE REDUCTASE [NAD(P)H]"/>
    <property type="match status" value="1"/>
</dbReference>
<gene>
    <name evidence="6" type="ORF">SMC7_02380</name>
</gene>